<protein>
    <recommendedName>
        <fullName evidence="4">Lipoprotein</fullName>
    </recommendedName>
</protein>
<evidence type="ECO:0000313" key="2">
    <source>
        <dbReference type="EMBL" id="WAS94518.1"/>
    </source>
</evidence>
<gene>
    <name evidence="2" type="ORF">O0S08_00010</name>
</gene>
<dbReference type="EMBL" id="CP114040">
    <property type="protein sequence ID" value="WAS94518.1"/>
    <property type="molecule type" value="Genomic_DNA"/>
</dbReference>
<accession>A0ABY7H5T5</accession>
<evidence type="ECO:0000256" key="1">
    <source>
        <dbReference type="SAM" id="MobiDB-lite"/>
    </source>
</evidence>
<feature type="region of interest" description="Disordered" evidence="1">
    <location>
        <begin position="41"/>
        <end position="84"/>
    </location>
</feature>
<reference evidence="2" key="1">
    <citation type="submission" date="2022-11" db="EMBL/GenBank/DDBJ databases">
        <title>Minimal conservation of predation-associated metabolite biosynthetic gene clusters underscores biosynthetic potential of Myxococcota including descriptions for ten novel species: Archangium lansinium sp. nov., Myxococcus landrumus sp. nov., Nannocystis bai.</title>
        <authorList>
            <person name="Ahearne A."/>
            <person name="Stevens C."/>
            <person name="Dowd S."/>
        </authorList>
    </citation>
    <scope>NUCLEOTIDE SEQUENCE</scope>
    <source>
        <strain evidence="2">Fl3</strain>
    </source>
</reference>
<dbReference type="RefSeq" id="WP_269036855.1">
    <property type="nucleotide sequence ID" value="NZ_CP114040.1"/>
</dbReference>
<dbReference type="Proteomes" id="UP001164459">
    <property type="component" value="Chromosome"/>
</dbReference>
<organism evidence="2 3">
    <name type="scientific">Nannocystis punicea</name>
    <dbReference type="NCBI Taxonomy" id="2995304"/>
    <lineage>
        <taxon>Bacteria</taxon>
        <taxon>Pseudomonadati</taxon>
        <taxon>Myxococcota</taxon>
        <taxon>Polyangia</taxon>
        <taxon>Nannocystales</taxon>
        <taxon>Nannocystaceae</taxon>
        <taxon>Nannocystis</taxon>
    </lineage>
</organism>
<proteinExistence type="predicted"/>
<evidence type="ECO:0008006" key="4">
    <source>
        <dbReference type="Google" id="ProtNLM"/>
    </source>
</evidence>
<sequence length="571" mass="60654">MSRYTIAPFTLLALSACNTEKAYQDLIQNHGVTWDTTAATSGDFDPAASPTSGVPTAGDGGGDGDTAATDGDKGSSGGAQLDLPPVLDFSVTPDDVQSAMFVELAAGCEDDIGVAEVRFFVDGAPLATVAAAPFVAQWPVKSTDDDGPRTVGAECEDTAGHIVFDELVVGVTLPESSSPSWSDFHPSENWASEALDASPAPDGSWWVCGYDSNGDGSSAMWIAHYAADGTKLFDQLISRGPGFFGSCSGIETFPDDPHRAAATGSWIKDGLAPTLWVGVIDDTQDEFLRAEHKDGLLGEVGNDVAVTADHQIRVTGYRIDDNTDHDLTYRALVLKEGQSELVTLASPEYSSDKLKATSFDVGEAIVALPDGRSLIAGRTTDPNWPKSRGIAALVGTGHQFVETDGWPYISELPQVEQDGFTDVSVTAGGLVVAAGWWQEGVKSRRPRLVQFELSDFANLDAFIQPAMGGDFTGRSLATLSTGPVMVAATKFDPVENDDILLDQYTATGWGHDPDSAWPQVFGGFFHGNDAPHAIRINAVDEILVVGFETIQVVKDGQAKYVRQAWLRAFHG</sequence>
<evidence type="ECO:0000313" key="3">
    <source>
        <dbReference type="Proteomes" id="UP001164459"/>
    </source>
</evidence>
<name>A0ABY7H5T5_9BACT</name>
<dbReference type="Pfam" id="PF17957">
    <property type="entry name" value="Big_7"/>
    <property type="match status" value="1"/>
</dbReference>
<dbReference type="InterPro" id="IPR013783">
    <property type="entry name" value="Ig-like_fold"/>
</dbReference>
<keyword evidence="3" id="KW-1185">Reference proteome</keyword>
<dbReference type="Gene3D" id="2.60.40.10">
    <property type="entry name" value="Immunoglobulins"/>
    <property type="match status" value="1"/>
</dbReference>
<dbReference type="PROSITE" id="PS51257">
    <property type="entry name" value="PROKAR_LIPOPROTEIN"/>
    <property type="match status" value="1"/>
</dbReference>